<dbReference type="SUPFAM" id="SSF69819">
    <property type="entry name" value="MTH1598-like"/>
    <property type="match status" value="1"/>
</dbReference>
<evidence type="ECO:0000256" key="2">
    <source>
        <dbReference type="ARBA" id="ARBA00022694"/>
    </source>
</evidence>
<dbReference type="PANTHER" id="PTHR12682:SF11">
    <property type="entry name" value="PROTEIN ARCHEASE"/>
    <property type="match status" value="1"/>
</dbReference>
<dbReference type="InterPro" id="IPR023572">
    <property type="entry name" value="Archease_dom"/>
</dbReference>
<keyword evidence="8" id="KW-1185">Reference proteome</keyword>
<keyword evidence="2" id="KW-0819">tRNA processing</keyword>
<comment type="caution">
    <text evidence="7">The sequence shown here is derived from an EMBL/GenBank/DDBJ whole genome shotgun (WGS) entry which is preliminary data.</text>
</comment>
<evidence type="ECO:0000259" key="6">
    <source>
        <dbReference type="Pfam" id="PF01951"/>
    </source>
</evidence>
<dbReference type="Gene3D" id="3.55.10.10">
    <property type="entry name" value="Archease domain"/>
    <property type="match status" value="1"/>
</dbReference>
<gene>
    <name evidence="7" type="ORF">K1J50_07250</name>
</gene>
<dbReference type="Proteomes" id="UP001519924">
    <property type="component" value="Unassembled WGS sequence"/>
</dbReference>
<evidence type="ECO:0000256" key="4">
    <source>
        <dbReference type="ARBA" id="ARBA00022837"/>
    </source>
</evidence>
<evidence type="ECO:0000256" key="3">
    <source>
        <dbReference type="ARBA" id="ARBA00022723"/>
    </source>
</evidence>
<dbReference type="RefSeq" id="WP_220117041.1">
    <property type="nucleotide sequence ID" value="NZ_JAHZUY010000013.1"/>
</dbReference>
<evidence type="ECO:0000256" key="1">
    <source>
        <dbReference type="ARBA" id="ARBA00007963"/>
    </source>
</evidence>
<feature type="region of interest" description="Disordered" evidence="5">
    <location>
        <begin position="1"/>
        <end position="20"/>
    </location>
</feature>
<sequence>MPNTERGGGGATPAAQAAPEAGWEHFAHDADIGVRGWGPTPEQAFEQAALALTRIVTTAEVRPLAEVGVTCEAPDLELLLVEWLNAVIFEMAVRRMLFGRFAVTIEGGGAGPFRLRGTLWGEPVDAARHAPAVEPKGATLTALRVAREPAEAGGRWSAACVVDV</sequence>
<reference evidence="7 8" key="1">
    <citation type="submission" date="2021-08" db="EMBL/GenBank/DDBJ databases">
        <title>Caldovatus sediminis gen. nov., sp. nov., a moderately thermophilic bacterium isolated from a hot spring.</title>
        <authorList>
            <person name="Hu C.-J."/>
            <person name="Li W.-J."/>
            <person name="Xian W.-D."/>
        </authorList>
    </citation>
    <scope>NUCLEOTIDE SEQUENCE [LARGE SCALE GENOMIC DNA]</scope>
    <source>
        <strain evidence="7 8">SYSU G05006</strain>
    </source>
</reference>
<dbReference type="InterPro" id="IPR002804">
    <property type="entry name" value="Archease"/>
</dbReference>
<keyword evidence="4" id="KW-0106">Calcium</keyword>
<feature type="compositionally biased region" description="Gly residues" evidence="5">
    <location>
        <begin position="1"/>
        <end position="11"/>
    </location>
</feature>
<dbReference type="PANTHER" id="PTHR12682">
    <property type="entry name" value="ARCHEASE"/>
    <property type="match status" value="1"/>
</dbReference>
<dbReference type="InterPro" id="IPR036820">
    <property type="entry name" value="Archease_dom_sf"/>
</dbReference>
<organism evidence="7 8">
    <name type="scientific">Caldovatus aquaticus</name>
    <dbReference type="NCBI Taxonomy" id="2865671"/>
    <lineage>
        <taxon>Bacteria</taxon>
        <taxon>Pseudomonadati</taxon>
        <taxon>Pseudomonadota</taxon>
        <taxon>Alphaproteobacteria</taxon>
        <taxon>Acetobacterales</taxon>
        <taxon>Roseomonadaceae</taxon>
        <taxon>Caldovatus</taxon>
    </lineage>
</organism>
<dbReference type="Pfam" id="PF01951">
    <property type="entry name" value="Archease"/>
    <property type="match status" value="1"/>
</dbReference>
<keyword evidence="3" id="KW-0479">Metal-binding</keyword>
<proteinExistence type="inferred from homology"/>
<evidence type="ECO:0000313" key="7">
    <source>
        <dbReference type="EMBL" id="MBW8269282.1"/>
    </source>
</evidence>
<evidence type="ECO:0000313" key="8">
    <source>
        <dbReference type="Proteomes" id="UP001519924"/>
    </source>
</evidence>
<comment type="similarity">
    <text evidence="1">Belongs to the archease family.</text>
</comment>
<name>A0ABS7F0Y7_9PROT</name>
<feature type="domain" description="Archease" evidence="6">
    <location>
        <begin position="23"/>
        <end position="164"/>
    </location>
</feature>
<accession>A0ABS7F0Y7</accession>
<dbReference type="EMBL" id="JAHZUY010000013">
    <property type="protein sequence ID" value="MBW8269282.1"/>
    <property type="molecule type" value="Genomic_DNA"/>
</dbReference>
<protein>
    <submittedName>
        <fullName evidence="7">Archease</fullName>
    </submittedName>
</protein>
<evidence type="ECO:0000256" key="5">
    <source>
        <dbReference type="SAM" id="MobiDB-lite"/>
    </source>
</evidence>